<dbReference type="GO" id="GO:0032008">
    <property type="term" value="P:positive regulation of TOR signaling"/>
    <property type="evidence" value="ECO:0007669"/>
    <property type="project" value="InterPro"/>
</dbReference>
<sequence>MIKAKRMSKLIEQITEPTLPTAMLFTTSGALVSYATYNCQNEPRKRLEDAKRARSIAALAGNIYSLYSGVNPSPLVAESTDDVIAHQQDILFETIMEFENGKLLISEIAETNVGSLTSSNSSLLLGIVGTKEAMEGMMQLKSERLKEFLSAELSDIEHNTTESDASVRE</sequence>
<evidence type="ECO:0000313" key="3">
    <source>
        <dbReference type="Proteomes" id="UP000001744"/>
    </source>
</evidence>
<organism evidence="1 3">
    <name type="scientific">Schizosaccharomyces japonicus (strain yFS275 / FY16936)</name>
    <name type="common">Fission yeast</name>
    <dbReference type="NCBI Taxonomy" id="402676"/>
    <lineage>
        <taxon>Eukaryota</taxon>
        <taxon>Fungi</taxon>
        <taxon>Dikarya</taxon>
        <taxon>Ascomycota</taxon>
        <taxon>Taphrinomycotina</taxon>
        <taxon>Schizosaccharomycetes</taxon>
        <taxon>Schizosaccharomycetales</taxon>
        <taxon>Schizosaccharomycetaceae</taxon>
        <taxon>Schizosaccharomyces</taxon>
    </lineage>
</organism>
<reference evidence="1 3" key="1">
    <citation type="journal article" date="2011" name="Science">
        <title>Comparative functional genomics of the fission yeasts.</title>
        <authorList>
            <person name="Rhind N."/>
            <person name="Chen Z."/>
            <person name="Yassour M."/>
            <person name="Thompson D.A."/>
            <person name="Haas B.J."/>
            <person name="Habib N."/>
            <person name="Wapinski I."/>
            <person name="Roy S."/>
            <person name="Lin M.F."/>
            <person name="Heiman D.I."/>
            <person name="Young S.K."/>
            <person name="Furuya K."/>
            <person name="Guo Y."/>
            <person name="Pidoux A."/>
            <person name="Chen H.M."/>
            <person name="Robbertse B."/>
            <person name="Goldberg J.M."/>
            <person name="Aoki K."/>
            <person name="Bayne E.H."/>
            <person name="Berlin A.M."/>
            <person name="Desjardins C.A."/>
            <person name="Dobbs E."/>
            <person name="Dukaj L."/>
            <person name="Fan L."/>
            <person name="FitzGerald M.G."/>
            <person name="French C."/>
            <person name="Gujja S."/>
            <person name="Hansen K."/>
            <person name="Keifenheim D."/>
            <person name="Levin J.Z."/>
            <person name="Mosher R.A."/>
            <person name="Mueller C.A."/>
            <person name="Pfiffner J."/>
            <person name="Priest M."/>
            <person name="Russ C."/>
            <person name="Smialowska A."/>
            <person name="Swoboda P."/>
            <person name="Sykes S.M."/>
            <person name="Vaughn M."/>
            <person name="Vengrova S."/>
            <person name="Yoder R."/>
            <person name="Zeng Q."/>
            <person name="Allshire R."/>
            <person name="Baulcombe D."/>
            <person name="Birren B.W."/>
            <person name="Brown W."/>
            <person name="Ekwall K."/>
            <person name="Kellis M."/>
            <person name="Leatherwood J."/>
            <person name="Levin H."/>
            <person name="Margalit H."/>
            <person name="Martienssen R."/>
            <person name="Nieduszynski C.A."/>
            <person name="Spatafora J.W."/>
            <person name="Friedman N."/>
            <person name="Dalgaard J.Z."/>
            <person name="Baumann P."/>
            <person name="Niki H."/>
            <person name="Regev A."/>
            <person name="Nusbaum C."/>
        </authorList>
    </citation>
    <scope>NUCLEOTIDE SEQUENCE [LARGE SCALE GENOMIC DNA]</scope>
    <source>
        <strain evidence="3">yFS275 / FY16936</strain>
    </source>
</reference>
<dbReference type="EMBL" id="KE651167">
    <property type="protein sequence ID" value="EEB07962.2"/>
    <property type="molecule type" value="Genomic_DNA"/>
</dbReference>
<evidence type="ECO:0000313" key="1">
    <source>
        <dbReference type="EMBL" id="EEB07962.2"/>
    </source>
</evidence>
<dbReference type="SUPFAM" id="SSF103196">
    <property type="entry name" value="Roadblock/LC7 domain"/>
    <property type="match status" value="1"/>
</dbReference>
<protein>
    <submittedName>
        <fullName evidence="1">Uncharacterized protein</fullName>
    </submittedName>
</protein>
<proteinExistence type="predicted"/>
<dbReference type="GO" id="GO:0060090">
    <property type="term" value="F:molecular adaptor activity"/>
    <property type="evidence" value="ECO:0007669"/>
    <property type="project" value="InterPro"/>
</dbReference>
<dbReference type="InterPro" id="IPR037587">
    <property type="entry name" value="LAMTOR2-like"/>
</dbReference>
<dbReference type="HOGENOM" id="CLU_1653145_0_0_1"/>
<dbReference type="STRING" id="402676.B6K3A5"/>
<name>B6K3A5_SCHJY</name>
<accession>B6K3A5</accession>
<dbReference type="OMA" id="MMQLKSE"/>
<dbReference type="GeneID" id="7049003"/>
<dbReference type="OrthoDB" id="271745at2759"/>
<dbReference type="JaponicusDB" id="SJAG_03089">
    <property type="gene designation" value="lam2"/>
</dbReference>
<dbReference type="PANTHER" id="PTHR13323">
    <property type="entry name" value="LATE ENDOSOMAL/LYSOSOMAL MP1 INTERACTING PROTEIN"/>
    <property type="match status" value="1"/>
</dbReference>
<dbReference type="Proteomes" id="UP000001744">
    <property type="component" value="Unassembled WGS sequence"/>
</dbReference>
<dbReference type="RefSeq" id="XP_002174255.2">
    <property type="nucleotide sequence ID" value="XM_002174219.2"/>
</dbReference>
<dbReference type="Gene3D" id="3.30.450.30">
    <property type="entry name" value="Dynein light chain 2a, cytoplasmic"/>
    <property type="match status" value="1"/>
</dbReference>
<dbReference type="GO" id="GO:0005085">
    <property type="term" value="F:guanyl-nucleotide exchange factor activity"/>
    <property type="evidence" value="ECO:0007669"/>
    <property type="project" value="InterPro"/>
</dbReference>
<dbReference type="AlphaFoldDB" id="B6K3A5"/>
<dbReference type="VEuPathDB" id="FungiDB:SJAG_03089"/>
<keyword evidence="3" id="KW-1185">Reference proteome</keyword>
<evidence type="ECO:0000313" key="2">
    <source>
        <dbReference type="JaponicusDB" id="SJAG_03089"/>
    </source>
</evidence>
<gene>
    <name evidence="2" type="primary">lam2</name>
    <name evidence="1" type="ORF">SJAG_03089</name>
</gene>